<sequence>MPPVMDRQSSQARTERAWKLRLRGRSWPEIAEAEGFRTPRSARAAVRKWLERNPPDELALMRRAAGDTLAVIIDRVLDSLDAAQAKGDHRGVAQLAQVALDGVGRKIQLEGLAIPVAQQVEVTVNQSPTEVIAATRERLLALLPKPAAVIDAEVVALPVEAPQ</sequence>
<organism evidence="1 2">
    <name type="scientific">Mycobacterium yunnanensis</name>
    <dbReference type="NCBI Taxonomy" id="368477"/>
    <lineage>
        <taxon>Bacteria</taxon>
        <taxon>Bacillati</taxon>
        <taxon>Actinomycetota</taxon>
        <taxon>Actinomycetes</taxon>
        <taxon>Mycobacteriales</taxon>
        <taxon>Mycobacteriaceae</taxon>
        <taxon>Mycobacterium</taxon>
    </lineage>
</organism>
<reference evidence="1" key="2">
    <citation type="journal article" date="2022" name="BMC Genomics">
        <title>Comparative genome analysis of mycobacteria focusing on tRNA and non-coding RNA.</title>
        <authorList>
            <person name="Behra P.R.K."/>
            <person name="Pettersson B.M.F."/>
            <person name="Ramesh M."/>
            <person name="Das S."/>
            <person name="Dasgupta S."/>
            <person name="Kirsebom L.A."/>
        </authorList>
    </citation>
    <scope>NUCLEOTIDE SEQUENCE</scope>
    <source>
        <strain evidence="1">DSM 44838</strain>
    </source>
</reference>
<dbReference type="EMBL" id="JACKVK010000014">
    <property type="protein sequence ID" value="MCV7424365.1"/>
    <property type="molecule type" value="Genomic_DNA"/>
</dbReference>
<proteinExistence type="predicted"/>
<dbReference type="AlphaFoldDB" id="A0A9X2ZA11"/>
<evidence type="ECO:0000313" key="1">
    <source>
        <dbReference type="EMBL" id="MCV7424365.1"/>
    </source>
</evidence>
<gene>
    <name evidence="1" type="ORF">H7K45_27850</name>
</gene>
<protein>
    <recommendedName>
        <fullName evidence="3">Helix-turn-helix DNA binding domain protein</fullName>
    </recommendedName>
</protein>
<keyword evidence="2" id="KW-1185">Reference proteome</keyword>
<evidence type="ECO:0000313" key="2">
    <source>
        <dbReference type="Proteomes" id="UP001141629"/>
    </source>
</evidence>
<evidence type="ECO:0008006" key="3">
    <source>
        <dbReference type="Google" id="ProtNLM"/>
    </source>
</evidence>
<comment type="caution">
    <text evidence="1">The sequence shown here is derived from an EMBL/GenBank/DDBJ whole genome shotgun (WGS) entry which is preliminary data.</text>
</comment>
<dbReference type="Proteomes" id="UP001141629">
    <property type="component" value="Unassembled WGS sequence"/>
</dbReference>
<accession>A0A9X2ZA11</accession>
<reference evidence="1" key="1">
    <citation type="submission" date="2020-07" db="EMBL/GenBank/DDBJ databases">
        <authorList>
            <person name="Pettersson B.M.F."/>
            <person name="Behra P.R.K."/>
            <person name="Ramesh M."/>
            <person name="Das S."/>
            <person name="Dasgupta S."/>
            <person name="Kirsebom L.A."/>
        </authorList>
    </citation>
    <scope>NUCLEOTIDE SEQUENCE</scope>
    <source>
        <strain evidence="1">DSM 44838</strain>
    </source>
</reference>
<name>A0A9X2ZA11_9MYCO</name>
<dbReference type="RefSeq" id="WP_263999429.1">
    <property type="nucleotide sequence ID" value="NZ_JACKVK010000014.1"/>
</dbReference>